<dbReference type="AlphaFoldDB" id="A0A8H4PB49"/>
<comment type="caution">
    <text evidence="1">The sequence shown here is derived from an EMBL/GenBank/DDBJ whole genome shotgun (WGS) entry which is preliminary data.</text>
</comment>
<evidence type="ECO:0000313" key="1">
    <source>
        <dbReference type="EMBL" id="KAF4466005.1"/>
    </source>
</evidence>
<dbReference type="OrthoDB" id="5086119at2759"/>
<dbReference type="EMBL" id="JAADYS010000943">
    <property type="protein sequence ID" value="KAF4466005.1"/>
    <property type="molecule type" value="Genomic_DNA"/>
</dbReference>
<accession>A0A8H4PB49</accession>
<organism evidence="1 2">
    <name type="scientific">Fusarium albosuccineum</name>
    <dbReference type="NCBI Taxonomy" id="1237068"/>
    <lineage>
        <taxon>Eukaryota</taxon>
        <taxon>Fungi</taxon>
        <taxon>Dikarya</taxon>
        <taxon>Ascomycota</taxon>
        <taxon>Pezizomycotina</taxon>
        <taxon>Sordariomycetes</taxon>
        <taxon>Hypocreomycetidae</taxon>
        <taxon>Hypocreales</taxon>
        <taxon>Nectriaceae</taxon>
        <taxon>Fusarium</taxon>
        <taxon>Fusarium decemcellulare species complex</taxon>
    </lineage>
</organism>
<keyword evidence="2" id="KW-1185">Reference proteome</keyword>
<protein>
    <submittedName>
        <fullName evidence="1">Uncharacterized protein</fullName>
    </submittedName>
</protein>
<sequence>MCTSIKTTMACGHTFTNYATTCYTPSDSPQPCTPDVKIQYLNDTCAACDPEVRRRRVRLDYETRHAELMAQYMMAKRLGDGDAMALVEQLVVENARTTMERNFEIGTPRTEEEVMWWDVDSE</sequence>
<dbReference type="Proteomes" id="UP000554235">
    <property type="component" value="Unassembled WGS sequence"/>
</dbReference>
<reference evidence="1 2" key="1">
    <citation type="submission" date="2020-01" db="EMBL/GenBank/DDBJ databases">
        <title>Identification and distribution of gene clusters putatively required for synthesis of sphingolipid metabolism inhibitors in phylogenetically diverse species of the filamentous fungus Fusarium.</title>
        <authorList>
            <person name="Kim H.-S."/>
            <person name="Busman M."/>
            <person name="Brown D.W."/>
            <person name="Divon H."/>
            <person name="Uhlig S."/>
            <person name="Proctor R.H."/>
        </authorList>
    </citation>
    <scope>NUCLEOTIDE SEQUENCE [LARGE SCALE GENOMIC DNA]</scope>
    <source>
        <strain evidence="1 2">NRRL 20459</strain>
    </source>
</reference>
<evidence type="ECO:0000313" key="2">
    <source>
        <dbReference type="Proteomes" id="UP000554235"/>
    </source>
</evidence>
<proteinExistence type="predicted"/>
<gene>
    <name evidence="1" type="ORF">FALBO_7140</name>
</gene>
<name>A0A8H4PB49_9HYPO</name>